<dbReference type="RefSeq" id="XP_029638135.1">
    <property type="nucleotide sequence ID" value="XM_029782275.1"/>
</dbReference>
<reference evidence="3" key="1">
    <citation type="submission" date="2025-08" db="UniProtKB">
        <authorList>
            <consortium name="RefSeq"/>
        </authorList>
    </citation>
    <scope>IDENTIFICATION</scope>
</reference>
<feature type="compositionally biased region" description="Polar residues" evidence="1">
    <location>
        <begin position="245"/>
        <end position="257"/>
    </location>
</feature>
<feature type="region of interest" description="Disordered" evidence="1">
    <location>
        <begin position="245"/>
        <end position="269"/>
    </location>
</feature>
<dbReference type="Proteomes" id="UP000515154">
    <property type="component" value="Linkage group LG6"/>
</dbReference>
<organism evidence="2 3">
    <name type="scientific">Octopus sinensis</name>
    <name type="common">East Asian common octopus</name>
    <dbReference type="NCBI Taxonomy" id="2607531"/>
    <lineage>
        <taxon>Eukaryota</taxon>
        <taxon>Metazoa</taxon>
        <taxon>Spiralia</taxon>
        <taxon>Lophotrochozoa</taxon>
        <taxon>Mollusca</taxon>
        <taxon>Cephalopoda</taxon>
        <taxon>Coleoidea</taxon>
        <taxon>Octopodiformes</taxon>
        <taxon>Octopoda</taxon>
        <taxon>Incirrata</taxon>
        <taxon>Octopodidae</taxon>
        <taxon>Octopus</taxon>
    </lineage>
</organism>
<evidence type="ECO:0000313" key="2">
    <source>
        <dbReference type="Proteomes" id="UP000515154"/>
    </source>
</evidence>
<evidence type="ECO:0000313" key="3">
    <source>
        <dbReference type="RefSeq" id="XP_029638135.1"/>
    </source>
</evidence>
<sequence length="278" mass="32420">MQEDWCQGDDIDDDYNSLIEKLKECLRKAKGVCLREKKGRISEETTKLLKKRKNMKRTIEDHLEYSILSRVIREQLKKDFEAYWMEKLLKAAEEKKSLKKCKRDMVLYRSEVTALKNTDGIPVNEKSEMEKVCEDFYTKLFKSTRNVQPLPPLQQEENVPPILVSEVERAIGSMKNGITSEVLKSGREQLWKILAERFTHYLDEGRIPSQWKESNTILLYKKGDREDLKNYRPICLLSHEDNSEQVVTSSRRTTTEGASRLPEELQHNGPYICSNATA</sequence>
<protein>
    <submittedName>
        <fullName evidence="3">Uncharacterized protein LOC115213341</fullName>
    </submittedName>
</protein>
<evidence type="ECO:0000256" key="1">
    <source>
        <dbReference type="SAM" id="MobiDB-lite"/>
    </source>
</evidence>
<name>A0A6P7SIS6_9MOLL</name>
<proteinExistence type="predicted"/>
<dbReference type="AlphaFoldDB" id="A0A6P7SIS6"/>
<gene>
    <name evidence="3" type="primary">LOC115213341</name>
</gene>
<dbReference type="KEGG" id="osn:115213341"/>
<dbReference type="PANTHER" id="PTHR19446">
    <property type="entry name" value="REVERSE TRANSCRIPTASES"/>
    <property type="match status" value="1"/>
</dbReference>
<accession>A0A6P7SIS6</accession>
<keyword evidence="2" id="KW-1185">Reference proteome</keyword>